<name>Q6AJ96_DESPS</name>
<reference evidence="2" key="1">
    <citation type="journal article" date="2004" name="Environ. Microbiol.">
        <title>The genome of Desulfotalea psychrophila, a sulfate-reducing bacterium from permanently cold Arctic sediments.</title>
        <authorList>
            <person name="Rabus R."/>
            <person name="Ruepp A."/>
            <person name="Frickey T."/>
            <person name="Rattei T."/>
            <person name="Fartmann B."/>
            <person name="Stark M."/>
            <person name="Bauer M."/>
            <person name="Zibat A."/>
            <person name="Lombardot T."/>
            <person name="Becker I."/>
            <person name="Amann J."/>
            <person name="Gellner K."/>
            <person name="Teeling H."/>
            <person name="Leuschner W.D."/>
            <person name="Gloeckner F.-O."/>
            <person name="Lupas A.N."/>
            <person name="Amann R."/>
            <person name="Klenk H.-P."/>
        </authorList>
    </citation>
    <scope>NUCLEOTIDE SEQUENCE [LARGE SCALE GENOMIC DNA]</scope>
    <source>
        <strain evidence="2">DSM 12343 / LSv54</strain>
    </source>
</reference>
<evidence type="ECO:0000313" key="1">
    <source>
        <dbReference type="EMBL" id="CAG37584.1"/>
    </source>
</evidence>
<dbReference type="STRING" id="177439.DP2855"/>
<gene>
    <name evidence="1" type="ordered locus">DP2855</name>
</gene>
<accession>Q6AJ96</accession>
<dbReference type="Proteomes" id="UP000000602">
    <property type="component" value="Chromosome"/>
</dbReference>
<keyword evidence="2" id="KW-1185">Reference proteome</keyword>
<proteinExistence type="predicted"/>
<dbReference type="AlphaFoldDB" id="Q6AJ96"/>
<organism evidence="1 2">
    <name type="scientific">Desulfotalea psychrophila (strain LSv54 / DSM 12343)</name>
    <dbReference type="NCBI Taxonomy" id="177439"/>
    <lineage>
        <taxon>Bacteria</taxon>
        <taxon>Pseudomonadati</taxon>
        <taxon>Thermodesulfobacteriota</taxon>
        <taxon>Desulfobulbia</taxon>
        <taxon>Desulfobulbales</taxon>
        <taxon>Desulfocapsaceae</taxon>
        <taxon>Desulfotalea</taxon>
    </lineage>
</organism>
<dbReference type="HOGENOM" id="CLU_2698657_0_0_7"/>
<evidence type="ECO:0000313" key="2">
    <source>
        <dbReference type="Proteomes" id="UP000000602"/>
    </source>
</evidence>
<dbReference type="KEGG" id="dps:DP2855"/>
<dbReference type="EMBL" id="CR522870">
    <property type="protein sequence ID" value="CAG37584.1"/>
    <property type="molecule type" value="Genomic_DNA"/>
</dbReference>
<protein>
    <submittedName>
        <fullName evidence="1">Uncharacterized protein</fullName>
    </submittedName>
</protein>
<sequence length="73" mass="8211">MVFAGSCKGCRSNKMVFADPCKGHFIDLGLCELLQEGDRTKLYSAVKSLQHCLSPLCLSVLNCFCHFELMMYQ</sequence>